<proteinExistence type="inferred from homology"/>
<feature type="coiled-coil region" evidence="4">
    <location>
        <begin position="35"/>
        <end position="73"/>
    </location>
</feature>
<dbReference type="AlphaFoldDB" id="A0A3P7MMJ0"/>
<dbReference type="PANTHER" id="PTHR21100">
    <property type="entry name" value="PREFOLDIN SUBUNIT 4"/>
    <property type="match status" value="1"/>
</dbReference>
<dbReference type="InterPro" id="IPR002777">
    <property type="entry name" value="PFD_beta-like"/>
</dbReference>
<evidence type="ECO:0000256" key="4">
    <source>
        <dbReference type="SAM" id="Coils"/>
    </source>
</evidence>
<evidence type="ECO:0000256" key="3">
    <source>
        <dbReference type="ARBA" id="ARBA00023186"/>
    </source>
</evidence>
<gene>
    <name evidence="5" type="ORF">GPUH_LOCUS18004</name>
</gene>
<sequence>MQELNDAADEVLLLDEEDTESIPFLLGYGFLHFNQEQVNTELEEFKTELEEFVEELSEEQKKLNNQMASLKTVLYAKFGGCINLETDTDS</sequence>
<dbReference type="Pfam" id="PF01920">
    <property type="entry name" value="Prefoldin_2"/>
    <property type="match status" value="1"/>
</dbReference>
<dbReference type="OrthoDB" id="10250441at2759"/>
<dbReference type="GO" id="GO:0005737">
    <property type="term" value="C:cytoplasm"/>
    <property type="evidence" value="ECO:0007669"/>
    <property type="project" value="TreeGrafter"/>
</dbReference>
<comment type="subunit">
    <text evidence="2">Heterohexamer of two PFD-alpha type and four PFD-beta type subunits.</text>
</comment>
<dbReference type="PANTHER" id="PTHR21100:SF9">
    <property type="entry name" value="PREFOLDIN SUBUNIT 4"/>
    <property type="match status" value="1"/>
</dbReference>
<name>A0A3P7MMJ0_9BILA</name>
<keyword evidence="6" id="KW-1185">Reference proteome</keyword>
<dbReference type="EMBL" id="UYRT01086041">
    <property type="protein sequence ID" value="VDN30864.1"/>
    <property type="molecule type" value="Genomic_DNA"/>
</dbReference>
<dbReference type="GO" id="GO:0051082">
    <property type="term" value="F:unfolded protein binding"/>
    <property type="evidence" value="ECO:0007669"/>
    <property type="project" value="InterPro"/>
</dbReference>
<keyword evidence="4" id="KW-0175">Coiled coil</keyword>
<dbReference type="InterPro" id="IPR016661">
    <property type="entry name" value="PFDN4"/>
</dbReference>
<accession>A0A3P7MMJ0</accession>
<dbReference type="GO" id="GO:0016272">
    <property type="term" value="C:prefoldin complex"/>
    <property type="evidence" value="ECO:0007669"/>
    <property type="project" value="InterPro"/>
</dbReference>
<evidence type="ECO:0000313" key="5">
    <source>
        <dbReference type="EMBL" id="VDN30864.1"/>
    </source>
</evidence>
<evidence type="ECO:0000313" key="6">
    <source>
        <dbReference type="Proteomes" id="UP000271098"/>
    </source>
</evidence>
<comment type="similarity">
    <text evidence="1">Belongs to the prefoldin subunit beta family.</text>
</comment>
<keyword evidence="3" id="KW-0143">Chaperone</keyword>
<organism evidence="5 6">
    <name type="scientific">Gongylonema pulchrum</name>
    <dbReference type="NCBI Taxonomy" id="637853"/>
    <lineage>
        <taxon>Eukaryota</taxon>
        <taxon>Metazoa</taxon>
        <taxon>Ecdysozoa</taxon>
        <taxon>Nematoda</taxon>
        <taxon>Chromadorea</taxon>
        <taxon>Rhabditida</taxon>
        <taxon>Spirurina</taxon>
        <taxon>Spiruromorpha</taxon>
        <taxon>Spiruroidea</taxon>
        <taxon>Gongylonematidae</taxon>
        <taxon>Gongylonema</taxon>
    </lineage>
</organism>
<evidence type="ECO:0008006" key="7">
    <source>
        <dbReference type="Google" id="ProtNLM"/>
    </source>
</evidence>
<protein>
    <recommendedName>
        <fullName evidence="7">Prefoldin subunit 4</fullName>
    </recommendedName>
</protein>
<dbReference type="GO" id="GO:0006457">
    <property type="term" value="P:protein folding"/>
    <property type="evidence" value="ECO:0007669"/>
    <property type="project" value="InterPro"/>
</dbReference>
<evidence type="ECO:0000256" key="1">
    <source>
        <dbReference type="ARBA" id="ARBA00008045"/>
    </source>
</evidence>
<dbReference type="Proteomes" id="UP000271098">
    <property type="component" value="Unassembled WGS sequence"/>
</dbReference>
<evidence type="ECO:0000256" key="2">
    <source>
        <dbReference type="ARBA" id="ARBA00011695"/>
    </source>
</evidence>
<reference evidence="5 6" key="1">
    <citation type="submission" date="2018-11" db="EMBL/GenBank/DDBJ databases">
        <authorList>
            <consortium name="Pathogen Informatics"/>
        </authorList>
    </citation>
    <scope>NUCLEOTIDE SEQUENCE [LARGE SCALE GENOMIC DNA]</scope>
</reference>